<sequence length="106" mass="11859">MHLVAVNVWTWLRFVLAKHFAKANKEAKQSTLYGVYATMAQPMEPNSGESIEVAEDSLTAGDFGEKVSSFNYFGDLATLLTTCIIEYSVISAGIMFFIWRSIDDNH</sequence>
<proteinExistence type="predicted"/>
<dbReference type="Proteomes" id="UP000887576">
    <property type="component" value="Unplaced"/>
</dbReference>
<accession>A0AC34RRP6</accession>
<organism evidence="1 2">
    <name type="scientific">Panagrolaimus sp. JU765</name>
    <dbReference type="NCBI Taxonomy" id="591449"/>
    <lineage>
        <taxon>Eukaryota</taxon>
        <taxon>Metazoa</taxon>
        <taxon>Ecdysozoa</taxon>
        <taxon>Nematoda</taxon>
        <taxon>Chromadorea</taxon>
        <taxon>Rhabditida</taxon>
        <taxon>Tylenchina</taxon>
        <taxon>Panagrolaimomorpha</taxon>
        <taxon>Panagrolaimoidea</taxon>
        <taxon>Panagrolaimidae</taxon>
        <taxon>Panagrolaimus</taxon>
    </lineage>
</organism>
<reference evidence="2" key="1">
    <citation type="submission" date="2022-11" db="UniProtKB">
        <authorList>
            <consortium name="WormBaseParasite"/>
        </authorList>
    </citation>
    <scope>IDENTIFICATION</scope>
</reference>
<name>A0AC34RRP6_9BILA</name>
<evidence type="ECO:0000313" key="1">
    <source>
        <dbReference type="Proteomes" id="UP000887576"/>
    </source>
</evidence>
<protein>
    <submittedName>
        <fullName evidence="2">Uncharacterized protein</fullName>
    </submittedName>
</protein>
<evidence type="ECO:0000313" key="2">
    <source>
        <dbReference type="WBParaSite" id="JU765_v2.g9005.t1"/>
    </source>
</evidence>
<dbReference type="WBParaSite" id="JU765_v2.g9005.t1">
    <property type="protein sequence ID" value="JU765_v2.g9005.t1"/>
    <property type="gene ID" value="JU765_v2.g9005"/>
</dbReference>